<feature type="compositionally biased region" description="Polar residues" evidence="1">
    <location>
        <begin position="282"/>
        <end position="304"/>
    </location>
</feature>
<organism evidence="2 3">
    <name type="scientific">Cudoniella acicularis</name>
    <dbReference type="NCBI Taxonomy" id="354080"/>
    <lineage>
        <taxon>Eukaryota</taxon>
        <taxon>Fungi</taxon>
        <taxon>Dikarya</taxon>
        <taxon>Ascomycota</taxon>
        <taxon>Pezizomycotina</taxon>
        <taxon>Leotiomycetes</taxon>
        <taxon>Helotiales</taxon>
        <taxon>Tricladiaceae</taxon>
        <taxon>Cudoniella</taxon>
    </lineage>
</organism>
<keyword evidence="3" id="KW-1185">Reference proteome</keyword>
<protein>
    <submittedName>
        <fullName evidence="2">Uncharacterized protein</fullName>
    </submittedName>
</protein>
<evidence type="ECO:0000256" key="1">
    <source>
        <dbReference type="SAM" id="MobiDB-lite"/>
    </source>
</evidence>
<sequence>MRVRNIPPATVPAVNVQRAPRMDFSLEKADKMSMTEILEQAAESMKQLTEAQKNLKEDIVRVLTLKRALIEKSGRNVNFVNVKRLRDPKKTDSVQVLLAKRIFDLVEGSEDFRDQVHQSMVMYEDAEKSLAKKISTSDPGAVDDLKNLSSSKEGSLQAVILDDLGSSRRIGSDPLEFSDSSSLPPAMRNNTSFWNPRQSSPDVTTFVDIGSSNHARGTENNTENFTYKNFDVHQVASIVDQIVRESIIPSKLSAMKNTTFHFTHSNQPAPAATSPPDTSSSNNVRGTENSDGSKDSNGTVSPTTGKEHHEEPPAENLTIHLDAALKKVDEKHAEWKSCFLKNGRTFEYEVDLIQNALKKLNQAHFAVVKRTEESKSNDKIMAHLDDALKVLDKVGGEANKTLKEFVGSQDMNKQLYVWARTGIKRLTPDNVPSMEYDVASARTQKPDPQGLTTEVAESVQECMNEITELKTADQIRSGGLNHKEMDDLRDLIKQVRAIVLKEPATITKSSTNEM</sequence>
<evidence type="ECO:0000313" key="3">
    <source>
        <dbReference type="Proteomes" id="UP000566819"/>
    </source>
</evidence>
<dbReference type="EMBL" id="JAAMPI010001164">
    <property type="protein sequence ID" value="KAF4626371.1"/>
    <property type="molecule type" value="Genomic_DNA"/>
</dbReference>
<feature type="compositionally biased region" description="Polar residues" evidence="1">
    <location>
        <begin position="210"/>
        <end position="222"/>
    </location>
</feature>
<feature type="compositionally biased region" description="Polar residues" evidence="1">
    <location>
        <begin position="178"/>
        <end position="203"/>
    </location>
</feature>
<gene>
    <name evidence="2" type="ORF">G7Y89_g11786</name>
</gene>
<feature type="compositionally biased region" description="Low complexity" evidence="1">
    <location>
        <begin position="268"/>
        <end position="281"/>
    </location>
</feature>
<proteinExistence type="predicted"/>
<name>A0A8H4RBQ5_9HELO</name>
<evidence type="ECO:0000313" key="2">
    <source>
        <dbReference type="EMBL" id="KAF4626371.1"/>
    </source>
</evidence>
<dbReference type="Proteomes" id="UP000566819">
    <property type="component" value="Unassembled WGS sequence"/>
</dbReference>
<reference evidence="2 3" key="1">
    <citation type="submission" date="2020-03" db="EMBL/GenBank/DDBJ databases">
        <title>Draft Genome Sequence of Cudoniella acicularis.</title>
        <authorList>
            <person name="Buettner E."/>
            <person name="Kellner H."/>
        </authorList>
    </citation>
    <scope>NUCLEOTIDE SEQUENCE [LARGE SCALE GENOMIC DNA]</scope>
    <source>
        <strain evidence="2 3">DSM 108380</strain>
    </source>
</reference>
<accession>A0A8H4RBQ5</accession>
<dbReference type="AlphaFoldDB" id="A0A8H4RBQ5"/>
<comment type="caution">
    <text evidence="2">The sequence shown here is derived from an EMBL/GenBank/DDBJ whole genome shotgun (WGS) entry which is preliminary data.</text>
</comment>
<feature type="region of interest" description="Disordered" evidence="1">
    <location>
        <begin position="172"/>
        <end position="222"/>
    </location>
</feature>
<feature type="region of interest" description="Disordered" evidence="1">
    <location>
        <begin position="262"/>
        <end position="317"/>
    </location>
</feature>